<sequence>MRSSPLSRSTTFAGTQAYGYGGGYMSRSLSRSGSTLFGKAQSTLFGTAFNAAASFDRGSTQHAALF</sequence>
<organism evidence="1 2">
    <name type="scientific">Plectus sambesii</name>
    <dbReference type="NCBI Taxonomy" id="2011161"/>
    <lineage>
        <taxon>Eukaryota</taxon>
        <taxon>Metazoa</taxon>
        <taxon>Ecdysozoa</taxon>
        <taxon>Nematoda</taxon>
        <taxon>Chromadorea</taxon>
        <taxon>Plectida</taxon>
        <taxon>Plectina</taxon>
        <taxon>Plectoidea</taxon>
        <taxon>Plectidae</taxon>
        <taxon>Plectus</taxon>
    </lineage>
</organism>
<name>A0A914UJV4_9BILA</name>
<evidence type="ECO:0000313" key="1">
    <source>
        <dbReference type="Proteomes" id="UP000887566"/>
    </source>
</evidence>
<dbReference type="Proteomes" id="UP000887566">
    <property type="component" value="Unplaced"/>
</dbReference>
<dbReference type="AlphaFoldDB" id="A0A914UJV4"/>
<keyword evidence="1" id="KW-1185">Reference proteome</keyword>
<protein>
    <submittedName>
        <fullName evidence="2">Uncharacterized protein</fullName>
    </submittedName>
</protein>
<proteinExistence type="predicted"/>
<accession>A0A914UJV4</accession>
<dbReference type="WBParaSite" id="PSAMB.scaffold10687size3901.g33514.t1">
    <property type="protein sequence ID" value="PSAMB.scaffold10687size3901.g33514.t1"/>
    <property type="gene ID" value="PSAMB.scaffold10687size3901.g33514"/>
</dbReference>
<reference evidence="2" key="1">
    <citation type="submission" date="2022-11" db="UniProtKB">
        <authorList>
            <consortium name="WormBaseParasite"/>
        </authorList>
    </citation>
    <scope>IDENTIFICATION</scope>
</reference>
<evidence type="ECO:0000313" key="2">
    <source>
        <dbReference type="WBParaSite" id="PSAMB.scaffold10687size3901.g33514.t1"/>
    </source>
</evidence>